<dbReference type="EMBL" id="SNYM01000009">
    <property type="protein sequence ID" value="TDQ47608.1"/>
    <property type="molecule type" value="Genomic_DNA"/>
</dbReference>
<dbReference type="InterPro" id="IPR008557">
    <property type="entry name" value="PhoX"/>
</dbReference>
<dbReference type="PROSITE" id="PS51257">
    <property type="entry name" value="PROKAR_LIPOPROTEIN"/>
    <property type="match status" value="1"/>
</dbReference>
<organism evidence="2 3">
    <name type="scientific">Permianibacter aggregans</name>
    <dbReference type="NCBI Taxonomy" id="1510150"/>
    <lineage>
        <taxon>Bacteria</taxon>
        <taxon>Pseudomonadati</taxon>
        <taxon>Pseudomonadota</taxon>
        <taxon>Gammaproteobacteria</taxon>
        <taxon>Pseudomonadales</taxon>
        <taxon>Pseudomonadaceae</taxon>
        <taxon>Permianibacter</taxon>
    </lineage>
</organism>
<dbReference type="PANTHER" id="PTHR35399">
    <property type="entry name" value="SLR8030 PROTEIN"/>
    <property type="match status" value="1"/>
</dbReference>
<evidence type="ECO:0000313" key="3">
    <source>
        <dbReference type="Proteomes" id="UP000295375"/>
    </source>
</evidence>
<accession>A0A4R6UKU1</accession>
<dbReference type="Pfam" id="PF05787">
    <property type="entry name" value="PhoX"/>
    <property type="match status" value="1"/>
</dbReference>
<feature type="chain" id="PRO_5020882417" description="Cell surface protein" evidence="1">
    <location>
        <begin position="24"/>
        <end position="567"/>
    </location>
</feature>
<gene>
    <name evidence="2" type="ORF">EV696_10910</name>
</gene>
<proteinExistence type="predicted"/>
<reference evidence="2 3" key="1">
    <citation type="submission" date="2019-03" db="EMBL/GenBank/DDBJ databases">
        <title>Genomic Encyclopedia of Type Strains, Phase IV (KMG-IV): sequencing the most valuable type-strain genomes for metagenomic binning, comparative biology and taxonomic classification.</title>
        <authorList>
            <person name="Goeker M."/>
        </authorList>
    </citation>
    <scope>NUCLEOTIDE SEQUENCE [LARGE SCALE GENOMIC DNA]</scope>
    <source>
        <strain evidence="2 3">DSM 103792</strain>
    </source>
</reference>
<dbReference type="RefSeq" id="WP_133590754.1">
    <property type="nucleotide sequence ID" value="NZ_CP037953.1"/>
</dbReference>
<protein>
    <recommendedName>
        <fullName evidence="4">Cell surface protein</fullName>
    </recommendedName>
</protein>
<dbReference type="PANTHER" id="PTHR35399:SF2">
    <property type="entry name" value="DUF839 DOMAIN-CONTAINING PROTEIN"/>
    <property type="match status" value="1"/>
</dbReference>
<dbReference type="OrthoDB" id="9801383at2"/>
<comment type="caution">
    <text evidence="2">The sequence shown here is derived from an EMBL/GenBank/DDBJ whole genome shotgun (WGS) entry which is preliminary data.</text>
</comment>
<dbReference type="AlphaFoldDB" id="A0A4R6UKU1"/>
<feature type="signal peptide" evidence="1">
    <location>
        <begin position="1"/>
        <end position="23"/>
    </location>
</feature>
<name>A0A4R6UKU1_9GAMM</name>
<dbReference type="Proteomes" id="UP000295375">
    <property type="component" value="Unassembled WGS sequence"/>
</dbReference>
<evidence type="ECO:0000256" key="1">
    <source>
        <dbReference type="SAM" id="SignalP"/>
    </source>
</evidence>
<evidence type="ECO:0000313" key="2">
    <source>
        <dbReference type="EMBL" id="TDQ47608.1"/>
    </source>
</evidence>
<evidence type="ECO:0008006" key="4">
    <source>
        <dbReference type="Google" id="ProtNLM"/>
    </source>
</evidence>
<keyword evidence="1" id="KW-0732">Signal</keyword>
<sequence length="567" mass="60433">MLQVKPKSIAVAVLTALLLASCADDGRDGVDGANGSDGAPGTDGQDLTPVAKLTRLATVPLGAEITGLFKTDNGELFFNVQHPSDSLPAPENDAAVGIWKGLDLDALNPRITDLSVPTTTAEKQMVRVVDGEYQVLGRAGDTYGGALAFGLGAIVKADGSQDLKASQDPDFNAFISTSVDGSQGMLFTAWEDRPGAMSRLTLARAADGNWSVTDAKNIDFASVQGTLINCFGTLSPWGTPLTSEENYEAENTVRWNDATYSTGYPNNADIDRLTDYLGGQFPNPYRYGYIVEITNPTSATPVPVKHFTLGRMAHENAVVMPDLKTVYLTDDGSRKGFFKFVADNKGDLSAGTLYAAKVKQDATKDAAKAGFNIEWIELAHATNAELETWIASYDGIDRGDYVDGSTSYVTDAEITTWAAGGGADDRYAFIETLRAAKAKGATVEFNKMEGINIHFNGVANNSIPFMYVAMSAIDGAMADTSGDIQLNGNKCGAVYRLGVHADYNVTRMDPVVVGGPYDGTLTVNKCSVDGISNPDNLVVLNDGRVIIGEDSGLHENNMIWVYNPKGE</sequence>
<keyword evidence="3" id="KW-1185">Reference proteome</keyword>